<proteinExistence type="predicted"/>
<sequence>MSEEKIYTCKHCGQKFTNRYKLTGHSTHCDKNPNKLTVNNLEVYNKNHKQKNRENNSYYIYYCKYCNKQYFSRNALIQHEIRCIKNENKIQNSFQKHNEKIKDGITHVWNKGLNINTSDSIKQQSNTVKTQYNLGIIHSYWKGKHFSDEYKQKIREGTIKYLNTLVPSFSPRYNKKSISFINNLNKTNNWQLQHAENGGEYLCNGYYLDGYDPINNIAFEYDESRHYEDVINNVLCKKDIERQNNIISTLHCSFWRYNEKLNLLYKVKT</sequence>
<evidence type="ECO:0000256" key="1">
    <source>
        <dbReference type="PROSITE-ProRule" id="PRU00042"/>
    </source>
</evidence>
<dbReference type="Proteomes" id="UP001349343">
    <property type="component" value="Segment"/>
</dbReference>
<dbReference type="Gene3D" id="3.30.160.60">
    <property type="entry name" value="Classic Zinc Finger"/>
    <property type="match status" value="1"/>
</dbReference>
<dbReference type="InterPro" id="IPR013087">
    <property type="entry name" value="Znf_C2H2_type"/>
</dbReference>
<evidence type="ECO:0000313" key="4">
    <source>
        <dbReference type="Proteomes" id="UP001349343"/>
    </source>
</evidence>
<feature type="domain" description="C2H2-type" evidence="2">
    <location>
        <begin position="7"/>
        <end position="33"/>
    </location>
</feature>
<name>A0ABZ0Z4N5_9CAUD</name>
<accession>A0ABZ0Z4N5</accession>
<keyword evidence="1" id="KW-0863">Zinc-finger</keyword>
<protein>
    <recommendedName>
        <fullName evidence="2">C2H2-type domain-containing protein</fullName>
    </recommendedName>
</protein>
<evidence type="ECO:0000313" key="3">
    <source>
        <dbReference type="EMBL" id="WQJ53044.1"/>
    </source>
</evidence>
<reference evidence="3 4" key="1">
    <citation type="submission" date="2023-11" db="EMBL/GenBank/DDBJ databases">
        <authorList>
            <person name="Cook R."/>
            <person name="Crisci M."/>
            <person name="Pye H."/>
            <person name="Adriaenssens E."/>
            <person name="Santini J."/>
        </authorList>
    </citation>
    <scope>NUCLEOTIDE SEQUENCE [LARGE SCALE GENOMIC DNA]</scope>
    <source>
        <strain evidence="3">Lak_Megaphage_RVC_JS4_GC31</strain>
    </source>
</reference>
<keyword evidence="4" id="KW-1185">Reference proteome</keyword>
<keyword evidence="1" id="KW-0862">Zinc</keyword>
<dbReference type="PROSITE" id="PS50157">
    <property type="entry name" value="ZINC_FINGER_C2H2_2"/>
    <property type="match status" value="1"/>
</dbReference>
<keyword evidence="1" id="KW-0479">Metal-binding</keyword>
<organism evidence="3 4">
    <name type="scientific">phage Lak_Megaphage_RVC_JS4_GC31</name>
    <dbReference type="NCBI Taxonomy" id="3109228"/>
    <lineage>
        <taxon>Viruses</taxon>
        <taxon>Duplodnaviria</taxon>
        <taxon>Heunggongvirae</taxon>
        <taxon>Uroviricota</taxon>
        <taxon>Caudoviricetes</taxon>
        <taxon>Caudoviricetes code 15 clade</taxon>
    </lineage>
</organism>
<evidence type="ECO:0000259" key="2">
    <source>
        <dbReference type="PROSITE" id="PS50157"/>
    </source>
</evidence>
<dbReference type="EMBL" id="OR769222">
    <property type="protein sequence ID" value="WQJ53044.1"/>
    <property type="molecule type" value="Genomic_DNA"/>
</dbReference>